<evidence type="ECO:0000256" key="2">
    <source>
        <dbReference type="ARBA" id="ARBA00022741"/>
    </source>
</evidence>
<evidence type="ECO:0000256" key="3">
    <source>
        <dbReference type="ARBA" id="ARBA00022801"/>
    </source>
</evidence>
<evidence type="ECO:0000256" key="10">
    <source>
        <dbReference type="SAM" id="Phobius"/>
    </source>
</evidence>
<dbReference type="GO" id="GO:0003723">
    <property type="term" value="F:RNA binding"/>
    <property type="evidence" value="ECO:0007669"/>
    <property type="project" value="UniProtKB-KW"/>
</dbReference>
<evidence type="ECO:0000256" key="8">
    <source>
        <dbReference type="RuleBase" id="RU000492"/>
    </source>
</evidence>
<keyword evidence="10" id="KW-1133">Transmembrane helix</keyword>
<comment type="similarity">
    <text evidence="8">Belongs to the DEAD box helicase family.</text>
</comment>
<feature type="transmembrane region" description="Helical" evidence="10">
    <location>
        <begin position="390"/>
        <end position="412"/>
    </location>
</feature>
<dbReference type="GO" id="GO:0003724">
    <property type="term" value="F:RNA helicase activity"/>
    <property type="evidence" value="ECO:0007669"/>
    <property type="project" value="UniProtKB-EC"/>
</dbReference>
<keyword evidence="2 8" id="KW-0547">Nucleotide-binding</keyword>
<reference evidence="14" key="2">
    <citation type="submission" date="2021-12" db="EMBL/GenBank/DDBJ databases">
        <title>Resequencing data analysis of finger millet.</title>
        <authorList>
            <person name="Hatakeyama M."/>
            <person name="Aluri S."/>
            <person name="Balachadran M.T."/>
            <person name="Sivarajan S.R."/>
            <person name="Poveda L."/>
            <person name="Shimizu-Inatsugi R."/>
            <person name="Schlapbach R."/>
            <person name="Sreeman S.M."/>
            <person name="Shimizu K.K."/>
        </authorList>
    </citation>
    <scope>NUCLEOTIDE SEQUENCE</scope>
</reference>
<dbReference type="SMART" id="SM00487">
    <property type="entry name" value="DEXDc"/>
    <property type="match status" value="1"/>
</dbReference>
<accession>A0AAV5BN96</accession>
<feature type="domain" description="Helicase ATP-binding" evidence="11">
    <location>
        <begin position="64"/>
        <end position="210"/>
    </location>
</feature>
<dbReference type="Pfam" id="PF00271">
    <property type="entry name" value="Helicase_C"/>
    <property type="match status" value="1"/>
</dbReference>
<evidence type="ECO:0000256" key="6">
    <source>
        <dbReference type="ARBA" id="ARBA00022884"/>
    </source>
</evidence>
<evidence type="ECO:0000256" key="1">
    <source>
        <dbReference type="ARBA" id="ARBA00012552"/>
    </source>
</evidence>
<dbReference type="SUPFAM" id="SSF52540">
    <property type="entry name" value="P-loop containing nucleoside triphosphate hydrolases"/>
    <property type="match status" value="2"/>
</dbReference>
<organism evidence="14 15">
    <name type="scientific">Eleusine coracana subsp. coracana</name>
    <dbReference type="NCBI Taxonomy" id="191504"/>
    <lineage>
        <taxon>Eukaryota</taxon>
        <taxon>Viridiplantae</taxon>
        <taxon>Streptophyta</taxon>
        <taxon>Embryophyta</taxon>
        <taxon>Tracheophyta</taxon>
        <taxon>Spermatophyta</taxon>
        <taxon>Magnoliopsida</taxon>
        <taxon>Liliopsida</taxon>
        <taxon>Poales</taxon>
        <taxon>Poaceae</taxon>
        <taxon>PACMAD clade</taxon>
        <taxon>Chloridoideae</taxon>
        <taxon>Cynodonteae</taxon>
        <taxon>Eleusininae</taxon>
        <taxon>Eleusine</taxon>
    </lineage>
</organism>
<feature type="domain" description="Helicase C-terminal" evidence="12">
    <location>
        <begin position="209"/>
        <end position="369"/>
    </location>
</feature>
<evidence type="ECO:0000259" key="11">
    <source>
        <dbReference type="PROSITE" id="PS51192"/>
    </source>
</evidence>
<evidence type="ECO:0000313" key="15">
    <source>
        <dbReference type="Proteomes" id="UP001054889"/>
    </source>
</evidence>
<dbReference type="PROSITE" id="PS51195">
    <property type="entry name" value="Q_MOTIF"/>
    <property type="match status" value="1"/>
</dbReference>
<sequence>MAATTSRRGPGGARNMDDENLTFETSPGVEVVTSFDQMGIKDDLLRGIYGYGFEKPSAIQQRAVLPIINGRDVIAQAQSGTGKTSMISLTVCQIVDTALREVQALILSPTRELASQTERVMLAIGDFLNIQVHSCIGGKSIGEDIRRLEHGVHVVSGTPGRVCDMIKRRTLRTRAIKLLILDEADEMLSRGFKDQIYDVYRYLPPELQGIKQFFVAVEKEEWKFDTLCDLYDTLTITQAVIFCNTKRKVDWLTERMRSNNFTVSAMHGDMPQQERDAIMAEFRKKERNKVGDGGCAPGTPRRLARSSSSLGVWWKLGDAAAGVDASPEVERRLRGIAEEEAAVRARMERRHAAAPAIRRKVALTSMSLELVTFLYGLWRTRRSIASSRVLKLLLFPAALAIPALSAILLVAFTRFRKILDARDEQKLQRLAAERKANLGSFRGSYHNLQKLIDKYDPDAAADNKEVAASKKLKRTHSRLSFHVGDE</sequence>
<evidence type="ECO:0000259" key="12">
    <source>
        <dbReference type="PROSITE" id="PS51194"/>
    </source>
</evidence>
<dbReference type="AlphaFoldDB" id="A0AAV5BN96"/>
<dbReference type="PROSITE" id="PS51194">
    <property type="entry name" value="HELICASE_CTER"/>
    <property type="match status" value="1"/>
</dbReference>
<dbReference type="Proteomes" id="UP001054889">
    <property type="component" value="Unassembled WGS sequence"/>
</dbReference>
<keyword evidence="4 8" id="KW-0347">Helicase</keyword>
<evidence type="ECO:0000256" key="7">
    <source>
        <dbReference type="PROSITE-ProRule" id="PRU00552"/>
    </source>
</evidence>
<dbReference type="PROSITE" id="PS00039">
    <property type="entry name" value="DEAD_ATP_HELICASE"/>
    <property type="match status" value="1"/>
</dbReference>
<dbReference type="InterPro" id="IPR014001">
    <property type="entry name" value="Helicase_ATP-bd"/>
</dbReference>
<gene>
    <name evidence="14" type="primary">ga03400</name>
    <name evidence="14" type="ORF">PR202_ga03400</name>
</gene>
<dbReference type="EMBL" id="BQKI01000001">
    <property type="protein sequence ID" value="GJM87446.1"/>
    <property type="molecule type" value="Genomic_DNA"/>
</dbReference>
<dbReference type="EC" id="3.6.4.13" evidence="1"/>
<comment type="caution">
    <text evidence="14">The sequence shown here is derived from an EMBL/GenBank/DDBJ whole genome shotgun (WGS) entry which is preliminary data.</text>
</comment>
<dbReference type="InterPro" id="IPR014014">
    <property type="entry name" value="RNA_helicase_DEAD_Q_motif"/>
</dbReference>
<dbReference type="GO" id="GO:0016787">
    <property type="term" value="F:hydrolase activity"/>
    <property type="evidence" value="ECO:0007669"/>
    <property type="project" value="UniProtKB-KW"/>
</dbReference>
<keyword evidence="6" id="KW-0694">RNA-binding</keyword>
<evidence type="ECO:0000256" key="4">
    <source>
        <dbReference type="ARBA" id="ARBA00022806"/>
    </source>
</evidence>
<keyword evidence="5 8" id="KW-0067">ATP-binding</keyword>
<feature type="region of interest" description="Disordered" evidence="9">
    <location>
        <begin position="1"/>
        <end position="21"/>
    </location>
</feature>
<evidence type="ECO:0000259" key="13">
    <source>
        <dbReference type="PROSITE" id="PS51195"/>
    </source>
</evidence>
<dbReference type="InterPro" id="IPR001650">
    <property type="entry name" value="Helicase_C-like"/>
</dbReference>
<dbReference type="PANTHER" id="PTHR47958">
    <property type="entry name" value="ATP-DEPENDENT RNA HELICASE DBP3"/>
    <property type="match status" value="1"/>
</dbReference>
<proteinExistence type="inferred from homology"/>
<dbReference type="GO" id="GO:0005524">
    <property type="term" value="F:ATP binding"/>
    <property type="evidence" value="ECO:0007669"/>
    <property type="project" value="UniProtKB-KW"/>
</dbReference>
<feature type="transmembrane region" description="Helical" evidence="10">
    <location>
        <begin position="361"/>
        <end position="378"/>
    </location>
</feature>
<keyword evidence="15" id="KW-1185">Reference proteome</keyword>
<evidence type="ECO:0000313" key="14">
    <source>
        <dbReference type="EMBL" id="GJM87446.1"/>
    </source>
</evidence>
<feature type="domain" description="DEAD-box RNA helicase Q" evidence="13">
    <location>
        <begin position="33"/>
        <end position="61"/>
    </location>
</feature>
<keyword evidence="3 8" id="KW-0378">Hydrolase</keyword>
<keyword evidence="10" id="KW-0812">Transmembrane</keyword>
<dbReference type="Pfam" id="PF00270">
    <property type="entry name" value="DEAD"/>
    <property type="match status" value="1"/>
</dbReference>
<dbReference type="InterPro" id="IPR027417">
    <property type="entry name" value="P-loop_NTPase"/>
</dbReference>
<keyword evidence="10" id="KW-0472">Membrane</keyword>
<protein>
    <recommendedName>
        <fullName evidence="1">RNA helicase</fullName>
        <ecNumber evidence="1">3.6.4.13</ecNumber>
    </recommendedName>
</protein>
<reference evidence="14" key="1">
    <citation type="journal article" date="2018" name="DNA Res.">
        <title>Multiple hybrid de novo genome assembly of finger millet, an orphan allotetraploid crop.</title>
        <authorList>
            <person name="Hatakeyama M."/>
            <person name="Aluri S."/>
            <person name="Balachadran M.T."/>
            <person name="Sivarajan S.R."/>
            <person name="Patrignani A."/>
            <person name="Gruter S."/>
            <person name="Poveda L."/>
            <person name="Shimizu-Inatsugi R."/>
            <person name="Baeten J."/>
            <person name="Francoijs K.J."/>
            <person name="Nataraja K.N."/>
            <person name="Reddy Y.A.N."/>
            <person name="Phadnis S."/>
            <person name="Ravikumar R.L."/>
            <person name="Schlapbach R."/>
            <person name="Sreeman S.M."/>
            <person name="Shimizu K.K."/>
        </authorList>
    </citation>
    <scope>NUCLEOTIDE SEQUENCE</scope>
</reference>
<name>A0AAV5BN96_ELECO</name>
<dbReference type="Gene3D" id="3.40.50.300">
    <property type="entry name" value="P-loop containing nucleotide triphosphate hydrolases"/>
    <property type="match status" value="2"/>
</dbReference>
<dbReference type="InterPro" id="IPR011545">
    <property type="entry name" value="DEAD/DEAH_box_helicase_dom"/>
</dbReference>
<evidence type="ECO:0000256" key="9">
    <source>
        <dbReference type="SAM" id="MobiDB-lite"/>
    </source>
</evidence>
<feature type="short sequence motif" description="Q motif" evidence="7">
    <location>
        <begin position="33"/>
        <end position="61"/>
    </location>
</feature>
<dbReference type="InterPro" id="IPR000629">
    <property type="entry name" value="RNA-helicase_DEAD-box_CS"/>
</dbReference>
<evidence type="ECO:0000256" key="5">
    <source>
        <dbReference type="ARBA" id="ARBA00022840"/>
    </source>
</evidence>
<dbReference type="PROSITE" id="PS51192">
    <property type="entry name" value="HELICASE_ATP_BIND_1"/>
    <property type="match status" value="1"/>
</dbReference>